<protein>
    <submittedName>
        <fullName evidence="4">S1 family peptidase</fullName>
    </submittedName>
</protein>
<dbReference type="AlphaFoldDB" id="A0A6B2NRH3"/>
<dbReference type="InterPro" id="IPR001254">
    <property type="entry name" value="Trypsin_dom"/>
</dbReference>
<feature type="domain" description="Peptidase S1" evidence="3">
    <location>
        <begin position="39"/>
        <end position="294"/>
    </location>
</feature>
<dbReference type="InterPro" id="IPR018114">
    <property type="entry name" value="TRYPSIN_HIS"/>
</dbReference>
<dbReference type="PROSITE" id="PS50240">
    <property type="entry name" value="TRYPSIN_DOM"/>
    <property type="match status" value="1"/>
</dbReference>
<dbReference type="InterPro" id="IPR009003">
    <property type="entry name" value="Peptidase_S1_PA"/>
</dbReference>
<keyword evidence="1" id="KW-0732">Signal</keyword>
<dbReference type="InterPro" id="IPR043504">
    <property type="entry name" value="Peptidase_S1_PA_chymotrypsin"/>
</dbReference>
<dbReference type="GO" id="GO:0006508">
    <property type="term" value="P:proteolysis"/>
    <property type="evidence" value="ECO:0007669"/>
    <property type="project" value="InterPro"/>
</dbReference>
<dbReference type="GO" id="GO:0004252">
    <property type="term" value="F:serine-type endopeptidase activity"/>
    <property type="evidence" value="ECO:0007669"/>
    <property type="project" value="InterPro"/>
</dbReference>
<organism evidence="4">
    <name type="scientific">Ruegeria sp. PrR005</name>
    <dbReference type="NCBI Taxonomy" id="2706882"/>
    <lineage>
        <taxon>Bacteria</taxon>
        <taxon>Pseudomonadati</taxon>
        <taxon>Pseudomonadota</taxon>
        <taxon>Alphaproteobacteria</taxon>
        <taxon>Rhodobacterales</taxon>
        <taxon>Roseobacteraceae</taxon>
        <taxon>Ruegeria</taxon>
    </lineage>
</organism>
<sequence length="294" mass="31663">MPRLRPIFAPRIPYPEQQPLQEGHVYKWIITLALAALPVVAQAQATRLQSLETTDAGREWLAVGRLDVDGTGFCTGALIAPDLVLTAAHCLYDKRTKQRIDPTRIEFLAGWRRGAASAYRPVRRAVEHPDYRFDGDVSADRVRNDVALLQLQQPIRNTTVIPFETGNQPRTGESVGVVSYAHDRAEAPSLQRLCPVMARQQGVLVMSCDVDFGSSGAPVFSFDGDHPRIVSVVSAKAEVEGARVALGSSLGETLVLLKAGLENPAPAAPGTLPRVNRSTPGGTGTVSGAKFVKP</sequence>
<evidence type="ECO:0000256" key="2">
    <source>
        <dbReference type="SAM" id="MobiDB-lite"/>
    </source>
</evidence>
<dbReference type="Pfam" id="PF00089">
    <property type="entry name" value="Trypsin"/>
    <property type="match status" value="1"/>
</dbReference>
<dbReference type="PROSITE" id="PS00134">
    <property type="entry name" value="TRYPSIN_HIS"/>
    <property type="match status" value="1"/>
</dbReference>
<comment type="caution">
    <text evidence="4">The sequence shown here is derived from an EMBL/GenBank/DDBJ whole genome shotgun (WGS) entry which is preliminary data.</text>
</comment>
<gene>
    <name evidence="4" type="ORF">G0P99_12660</name>
</gene>
<reference evidence="4" key="1">
    <citation type="submission" date="2020-02" db="EMBL/GenBank/DDBJ databases">
        <title>Delineation of the pyrene-degrading pathway in Roseobacter clade bacteria by genomic analysis.</title>
        <authorList>
            <person name="Zhou H."/>
            <person name="Wang H."/>
        </authorList>
    </citation>
    <scope>NUCLEOTIDE SEQUENCE</scope>
    <source>
        <strain evidence="4">PrR005</strain>
    </source>
</reference>
<evidence type="ECO:0000256" key="1">
    <source>
        <dbReference type="ARBA" id="ARBA00022729"/>
    </source>
</evidence>
<dbReference type="SUPFAM" id="SSF50494">
    <property type="entry name" value="Trypsin-like serine proteases"/>
    <property type="match status" value="1"/>
</dbReference>
<name>A0A6B2NRH3_9RHOB</name>
<dbReference type="InterPro" id="IPR001314">
    <property type="entry name" value="Peptidase_S1A"/>
</dbReference>
<proteinExistence type="predicted"/>
<accession>A0A6B2NRH3</accession>
<dbReference type="SMART" id="SM00020">
    <property type="entry name" value="Tryp_SPc"/>
    <property type="match status" value="1"/>
</dbReference>
<evidence type="ECO:0000313" key="4">
    <source>
        <dbReference type="EMBL" id="NDW45810.1"/>
    </source>
</evidence>
<dbReference type="EMBL" id="JAAGOX010000022">
    <property type="protein sequence ID" value="NDW45810.1"/>
    <property type="molecule type" value="Genomic_DNA"/>
</dbReference>
<dbReference type="PRINTS" id="PR00722">
    <property type="entry name" value="CHYMOTRYPSIN"/>
</dbReference>
<dbReference type="PANTHER" id="PTHR15462:SF8">
    <property type="entry name" value="SERINE PROTEASE"/>
    <property type="match status" value="1"/>
</dbReference>
<dbReference type="Gene3D" id="2.40.10.10">
    <property type="entry name" value="Trypsin-like serine proteases"/>
    <property type="match status" value="2"/>
</dbReference>
<dbReference type="InterPro" id="IPR050966">
    <property type="entry name" value="Glutamyl_endopeptidase"/>
</dbReference>
<evidence type="ECO:0000259" key="3">
    <source>
        <dbReference type="PROSITE" id="PS50240"/>
    </source>
</evidence>
<dbReference type="PANTHER" id="PTHR15462">
    <property type="entry name" value="SERINE PROTEASE"/>
    <property type="match status" value="1"/>
</dbReference>
<feature type="region of interest" description="Disordered" evidence="2">
    <location>
        <begin position="266"/>
        <end position="294"/>
    </location>
</feature>